<dbReference type="InterPro" id="IPR003439">
    <property type="entry name" value="ABC_transporter-like_ATP-bd"/>
</dbReference>
<organism evidence="5 6">
    <name type="scientific">Brenneria roseae subsp. americana</name>
    <dbReference type="NCBI Taxonomy" id="1508507"/>
    <lineage>
        <taxon>Bacteria</taxon>
        <taxon>Pseudomonadati</taxon>
        <taxon>Pseudomonadota</taxon>
        <taxon>Gammaproteobacteria</taxon>
        <taxon>Enterobacterales</taxon>
        <taxon>Pectobacteriaceae</taxon>
        <taxon>Brenneria</taxon>
    </lineage>
</organism>
<dbReference type="InterPro" id="IPR003593">
    <property type="entry name" value="AAA+_ATPase"/>
</dbReference>
<keyword evidence="6" id="KW-1185">Reference proteome</keyword>
<name>A0A2U1TK63_9GAMM</name>
<dbReference type="PROSITE" id="PS00211">
    <property type="entry name" value="ABC_TRANSPORTER_1"/>
    <property type="match status" value="1"/>
</dbReference>
<dbReference type="GO" id="GO:0016887">
    <property type="term" value="F:ATP hydrolysis activity"/>
    <property type="evidence" value="ECO:0007669"/>
    <property type="project" value="InterPro"/>
</dbReference>
<dbReference type="GO" id="GO:0005524">
    <property type="term" value="F:ATP binding"/>
    <property type="evidence" value="ECO:0007669"/>
    <property type="project" value="UniProtKB-KW"/>
</dbReference>
<dbReference type="PROSITE" id="PS50893">
    <property type="entry name" value="ABC_TRANSPORTER_2"/>
    <property type="match status" value="1"/>
</dbReference>
<evidence type="ECO:0000259" key="4">
    <source>
        <dbReference type="PROSITE" id="PS50893"/>
    </source>
</evidence>
<dbReference type="SMART" id="SM00382">
    <property type="entry name" value="AAA"/>
    <property type="match status" value="1"/>
</dbReference>
<dbReference type="AlphaFoldDB" id="A0A2U1TK63"/>
<accession>A0A2U1TK63</accession>
<dbReference type="GO" id="GO:0055085">
    <property type="term" value="P:transmembrane transport"/>
    <property type="evidence" value="ECO:0007669"/>
    <property type="project" value="UniProtKB-ARBA"/>
</dbReference>
<keyword evidence="1" id="KW-0813">Transport</keyword>
<dbReference type="InterPro" id="IPR027417">
    <property type="entry name" value="P-loop_NTPase"/>
</dbReference>
<dbReference type="Pfam" id="PF00005">
    <property type="entry name" value="ABC_tran"/>
    <property type="match status" value="1"/>
</dbReference>
<evidence type="ECO:0000256" key="2">
    <source>
        <dbReference type="ARBA" id="ARBA00022741"/>
    </source>
</evidence>
<dbReference type="InterPro" id="IPR017871">
    <property type="entry name" value="ABC_transporter-like_CS"/>
</dbReference>
<dbReference type="OrthoDB" id="8481147at2"/>
<evidence type="ECO:0000313" key="6">
    <source>
        <dbReference type="Proteomes" id="UP000245138"/>
    </source>
</evidence>
<keyword evidence="3 5" id="KW-0067">ATP-binding</keyword>
<dbReference type="RefSeq" id="WP_109055875.1">
    <property type="nucleotide sequence ID" value="NZ_QDKJ01000018.1"/>
</dbReference>
<reference evidence="5 6" key="1">
    <citation type="submission" date="2018-04" db="EMBL/GenBank/DDBJ databases">
        <title>Brenneria corticis sp.nov.</title>
        <authorList>
            <person name="Li Y."/>
        </authorList>
    </citation>
    <scope>NUCLEOTIDE SEQUENCE [LARGE SCALE GENOMIC DNA]</scope>
    <source>
        <strain evidence="5 6">LMG 27715</strain>
    </source>
</reference>
<comment type="caution">
    <text evidence="5">The sequence shown here is derived from an EMBL/GenBank/DDBJ whole genome shotgun (WGS) entry which is preliminary data.</text>
</comment>
<dbReference type="Gene3D" id="3.40.50.300">
    <property type="entry name" value="P-loop containing nucleotide triphosphate hydrolases"/>
    <property type="match status" value="1"/>
</dbReference>
<dbReference type="InterPro" id="IPR050319">
    <property type="entry name" value="ABC_transp_ATP-bind"/>
</dbReference>
<evidence type="ECO:0000313" key="5">
    <source>
        <dbReference type="EMBL" id="PWC09749.1"/>
    </source>
</evidence>
<evidence type="ECO:0000256" key="1">
    <source>
        <dbReference type="ARBA" id="ARBA00022448"/>
    </source>
</evidence>
<dbReference type="CDD" id="cd03257">
    <property type="entry name" value="ABC_NikE_OppD_transporters"/>
    <property type="match status" value="1"/>
</dbReference>
<feature type="domain" description="ABC transporter" evidence="4">
    <location>
        <begin position="13"/>
        <end position="261"/>
    </location>
</feature>
<dbReference type="PANTHER" id="PTHR43776">
    <property type="entry name" value="TRANSPORT ATP-BINDING PROTEIN"/>
    <property type="match status" value="1"/>
</dbReference>
<proteinExistence type="predicted"/>
<dbReference type="SUPFAM" id="SSF52540">
    <property type="entry name" value="P-loop containing nucleoside triphosphate hydrolases"/>
    <property type="match status" value="1"/>
</dbReference>
<sequence length="288" mass="31791">MNPPLYAVSSPFLSMSHVSRYQHRSRLPWQKTDSATAIFLDLSLNLQRHERVGLVGASGCGKSTLLRTLLALEAADSGAIHCDGQPVRPGSVHSLLWYRRRVQFIPQDPAGSLAPRQRVETLIAEPLKRLRPGEYSPARVREVMDQVGLSTRLLERPAGLLSGGQAQRVAMARALVTRPDFLLADEPVSGLDLPLREQIKTLLMQVTLQNNMGLLMVSHDISMVAGLCDRMLVMDGGRIIEDRPTSEVLTSPQQRHTTQLLQAIPTLYPIDFARQDNNVVALDNAPAT</sequence>
<dbReference type="EMBL" id="QDKJ01000018">
    <property type="protein sequence ID" value="PWC09749.1"/>
    <property type="molecule type" value="Genomic_DNA"/>
</dbReference>
<evidence type="ECO:0000256" key="3">
    <source>
        <dbReference type="ARBA" id="ARBA00022840"/>
    </source>
</evidence>
<keyword evidence="2" id="KW-0547">Nucleotide-binding</keyword>
<gene>
    <name evidence="5" type="ORF">B4923_18705</name>
</gene>
<dbReference type="Proteomes" id="UP000245138">
    <property type="component" value="Unassembled WGS sequence"/>
</dbReference>
<protein>
    <submittedName>
        <fullName evidence="5">ABC transporter ATP-binding protein</fullName>
    </submittedName>
</protein>